<keyword evidence="5" id="KW-1015">Disulfide bond</keyword>
<accession>A0A0B2UUN4</accession>
<proteinExistence type="inferred from homology"/>
<dbReference type="Gene3D" id="3.30.1120.50">
    <property type="entry name" value="Pepsin inhibitor-3"/>
    <property type="match status" value="2"/>
</dbReference>
<evidence type="ECO:0000259" key="7">
    <source>
        <dbReference type="Pfam" id="PF06394"/>
    </source>
</evidence>
<dbReference type="AlphaFoldDB" id="A0A0B2UUN4"/>
<gene>
    <name evidence="8" type="ORF">Tcan_13734</name>
</gene>
<comment type="similarity">
    <text evidence="2">Belongs to the protease inhibitor I33 family.</text>
</comment>
<dbReference type="InterPro" id="IPR010480">
    <property type="entry name" value="Pepsin-I3"/>
</dbReference>
<protein>
    <recommendedName>
        <fullName evidence="7">Pepsin inhibitor-3-like repeated domain-containing protein</fullName>
    </recommendedName>
</protein>
<dbReference type="Proteomes" id="UP000031036">
    <property type="component" value="Unassembled WGS sequence"/>
</dbReference>
<evidence type="ECO:0000256" key="4">
    <source>
        <dbReference type="ARBA" id="ARBA00022729"/>
    </source>
</evidence>
<evidence type="ECO:0000256" key="2">
    <source>
        <dbReference type="ARBA" id="ARBA00008019"/>
    </source>
</evidence>
<comment type="caution">
    <text evidence="8">The sequence shown here is derived from an EMBL/GenBank/DDBJ whole genome shotgun (WGS) entry which is preliminary data.</text>
</comment>
<feature type="domain" description="Pepsin inhibitor-3-like repeated" evidence="7">
    <location>
        <begin position="66"/>
        <end position="110"/>
    </location>
</feature>
<comment type="subcellular location">
    <subcellularLocation>
        <location evidence="1">Secreted</location>
    </subcellularLocation>
</comment>
<evidence type="ECO:0000256" key="1">
    <source>
        <dbReference type="ARBA" id="ARBA00004613"/>
    </source>
</evidence>
<dbReference type="Pfam" id="PF06394">
    <property type="entry name" value="Pepsin-I3"/>
    <property type="match status" value="1"/>
</dbReference>
<keyword evidence="6" id="KW-0175">Coiled coil</keyword>
<dbReference type="InterPro" id="IPR051901">
    <property type="entry name" value="Protease_Inhibitor_I33"/>
</dbReference>
<keyword evidence="4" id="KW-0732">Signal</keyword>
<evidence type="ECO:0000313" key="9">
    <source>
        <dbReference type="Proteomes" id="UP000031036"/>
    </source>
</evidence>
<evidence type="ECO:0000256" key="5">
    <source>
        <dbReference type="ARBA" id="ARBA00023157"/>
    </source>
</evidence>
<feature type="coiled-coil region" evidence="6">
    <location>
        <begin position="83"/>
        <end position="114"/>
    </location>
</feature>
<reference evidence="8 9" key="1">
    <citation type="submission" date="2014-11" db="EMBL/GenBank/DDBJ databases">
        <title>Genetic blueprint of the zoonotic pathogen Toxocara canis.</title>
        <authorList>
            <person name="Zhu X.-Q."/>
            <person name="Korhonen P.K."/>
            <person name="Cai H."/>
            <person name="Young N.D."/>
            <person name="Nejsum P."/>
            <person name="von Samson-Himmelstjerna G."/>
            <person name="Boag P.R."/>
            <person name="Tan P."/>
            <person name="Li Q."/>
            <person name="Min J."/>
            <person name="Yang Y."/>
            <person name="Wang X."/>
            <person name="Fang X."/>
            <person name="Hall R.S."/>
            <person name="Hofmann A."/>
            <person name="Sternberg P.W."/>
            <person name="Jex A.R."/>
            <person name="Gasser R.B."/>
        </authorList>
    </citation>
    <scope>NUCLEOTIDE SEQUENCE [LARGE SCALE GENOMIC DNA]</scope>
    <source>
        <strain evidence="8">PN_DK_2014</strain>
    </source>
</reference>
<evidence type="ECO:0000256" key="3">
    <source>
        <dbReference type="ARBA" id="ARBA00022525"/>
    </source>
</evidence>
<name>A0A0B2UUN4_TOXCA</name>
<organism evidence="8 9">
    <name type="scientific">Toxocara canis</name>
    <name type="common">Canine roundworm</name>
    <dbReference type="NCBI Taxonomy" id="6265"/>
    <lineage>
        <taxon>Eukaryota</taxon>
        <taxon>Metazoa</taxon>
        <taxon>Ecdysozoa</taxon>
        <taxon>Nematoda</taxon>
        <taxon>Chromadorea</taxon>
        <taxon>Rhabditida</taxon>
        <taxon>Spirurina</taxon>
        <taxon>Ascaridomorpha</taxon>
        <taxon>Ascaridoidea</taxon>
        <taxon>Toxocaridae</taxon>
        <taxon>Toxocara</taxon>
    </lineage>
</organism>
<sequence>MDQKTVTLASHIDDKFASICTARAELKFVKIFIAASFVGTSLALPAATMDSASSNCSTEYDEFEELGCKVVNGTKLFFDETFIRELNEDEQKENEKYEKDMKAFDEAIKKADHNGEAEFKLDVIFPEMPKFCDGLDKVDLGDCYALGGKLYKDNKKLRDLSEKEKKEVDDYLKILEKYVDDAYAKWDENFDLDKVMAGSPKGPKLCN</sequence>
<dbReference type="InterPro" id="IPR038412">
    <property type="entry name" value="Pepsin-I3_sf"/>
</dbReference>
<dbReference type="SUPFAM" id="SSF55149">
    <property type="entry name" value="Pepsin inhibitor-3"/>
    <property type="match status" value="1"/>
</dbReference>
<dbReference type="EMBL" id="JPKZ01003221">
    <property type="protein sequence ID" value="KHN72752.1"/>
    <property type="molecule type" value="Genomic_DNA"/>
</dbReference>
<evidence type="ECO:0000313" key="8">
    <source>
        <dbReference type="EMBL" id="KHN72752.1"/>
    </source>
</evidence>
<keyword evidence="3" id="KW-0964">Secreted</keyword>
<dbReference type="PANTHER" id="PTHR37969">
    <property type="entry name" value="PROTEIN CBG07421-RELATED"/>
    <property type="match status" value="1"/>
</dbReference>
<keyword evidence="9" id="KW-1185">Reference proteome</keyword>
<evidence type="ECO:0000256" key="6">
    <source>
        <dbReference type="SAM" id="Coils"/>
    </source>
</evidence>
<dbReference type="PANTHER" id="PTHR37969:SF3">
    <property type="entry name" value="PROTEIN CBG13131"/>
    <property type="match status" value="1"/>
</dbReference>
<dbReference type="GO" id="GO:0005576">
    <property type="term" value="C:extracellular region"/>
    <property type="evidence" value="ECO:0007669"/>
    <property type="project" value="UniProtKB-SubCell"/>
</dbReference>